<sequence>GIHVTLYIQCATSLIRESKRGPASSRRSKIYWLIYISLLFGGATINLATGIKWNEMLWIDHRDFVPGGPNGYLEIHFSHPINTLSSAAFVFDNILADALLVFRCLIIWDYYRYLNIIPVLLFLASTILGILTMFQSAQPTASLWTHSTVNVAIPYWSTTISLTLVVTILTCIRLFSARRTLINALGAEHARLYTSVMTVVIESAALYSVVGLIFIICYARNSNVQNLVLPIMGQAMCIAPLFITFRAARGRALTRGTLRTGALSTMKFGERGSNTEAGYTGESVPAQNVNRLSEIRFGSSTLRQTETDLNPSSLELKGAGPKDSASAKSESGLVFA</sequence>
<feature type="transmembrane region" description="Helical" evidence="2">
    <location>
        <begin position="30"/>
        <end position="51"/>
    </location>
</feature>
<evidence type="ECO:0000313" key="3">
    <source>
        <dbReference type="EMBL" id="EIN03772.1"/>
    </source>
</evidence>
<dbReference type="KEGG" id="psq:PUNSTDRAFT_77726"/>
<dbReference type="Proteomes" id="UP000054196">
    <property type="component" value="Unassembled WGS sequence"/>
</dbReference>
<evidence type="ECO:0000313" key="4">
    <source>
        <dbReference type="Proteomes" id="UP000054196"/>
    </source>
</evidence>
<feature type="region of interest" description="Disordered" evidence="1">
    <location>
        <begin position="308"/>
        <end position="336"/>
    </location>
</feature>
<keyword evidence="4" id="KW-1185">Reference proteome</keyword>
<dbReference type="OMA" id="TIMSIMA"/>
<feature type="transmembrane region" description="Helical" evidence="2">
    <location>
        <begin position="154"/>
        <end position="175"/>
    </location>
</feature>
<feature type="transmembrane region" description="Helical" evidence="2">
    <location>
        <begin position="227"/>
        <end position="245"/>
    </location>
</feature>
<keyword evidence="2" id="KW-0472">Membrane</keyword>
<dbReference type="RefSeq" id="XP_007389057.1">
    <property type="nucleotide sequence ID" value="XM_007388995.1"/>
</dbReference>
<evidence type="ECO:0000256" key="1">
    <source>
        <dbReference type="SAM" id="MobiDB-lite"/>
    </source>
</evidence>
<accession>R7S1X5</accession>
<keyword evidence="2" id="KW-0812">Transmembrane</keyword>
<reference evidence="4" key="1">
    <citation type="journal article" date="2012" name="Science">
        <title>The Paleozoic origin of enzymatic lignin decomposition reconstructed from 31 fungal genomes.</title>
        <authorList>
            <person name="Floudas D."/>
            <person name="Binder M."/>
            <person name="Riley R."/>
            <person name="Barry K."/>
            <person name="Blanchette R.A."/>
            <person name="Henrissat B."/>
            <person name="Martinez A.T."/>
            <person name="Otillar R."/>
            <person name="Spatafora J.W."/>
            <person name="Yadav J.S."/>
            <person name="Aerts A."/>
            <person name="Benoit I."/>
            <person name="Boyd A."/>
            <person name="Carlson A."/>
            <person name="Copeland A."/>
            <person name="Coutinho P.M."/>
            <person name="de Vries R.P."/>
            <person name="Ferreira P."/>
            <person name="Findley K."/>
            <person name="Foster B."/>
            <person name="Gaskell J."/>
            <person name="Glotzer D."/>
            <person name="Gorecki P."/>
            <person name="Heitman J."/>
            <person name="Hesse C."/>
            <person name="Hori C."/>
            <person name="Igarashi K."/>
            <person name="Jurgens J.A."/>
            <person name="Kallen N."/>
            <person name="Kersten P."/>
            <person name="Kohler A."/>
            <person name="Kuees U."/>
            <person name="Kumar T.K.A."/>
            <person name="Kuo A."/>
            <person name="LaButti K."/>
            <person name="Larrondo L.F."/>
            <person name="Lindquist E."/>
            <person name="Ling A."/>
            <person name="Lombard V."/>
            <person name="Lucas S."/>
            <person name="Lundell T."/>
            <person name="Martin R."/>
            <person name="McLaughlin D.J."/>
            <person name="Morgenstern I."/>
            <person name="Morin E."/>
            <person name="Murat C."/>
            <person name="Nagy L.G."/>
            <person name="Nolan M."/>
            <person name="Ohm R.A."/>
            <person name="Patyshakuliyeva A."/>
            <person name="Rokas A."/>
            <person name="Ruiz-Duenas F.J."/>
            <person name="Sabat G."/>
            <person name="Salamov A."/>
            <person name="Samejima M."/>
            <person name="Schmutz J."/>
            <person name="Slot J.C."/>
            <person name="St John F."/>
            <person name="Stenlid J."/>
            <person name="Sun H."/>
            <person name="Sun S."/>
            <person name="Syed K."/>
            <person name="Tsang A."/>
            <person name="Wiebenga A."/>
            <person name="Young D."/>
            <person name="Pisabarro A."/>
            <person name="Eastwood D.C."/>
            <person name="Martin F."/>
            <person name="Cullen D."/>
            <person name="Grigoriev I.V."/>
            <person name="Hibbett D.S."/>
        </authorList>
    </citation>
    <scope>NUCLEOTIDE SEQUENCE [LARGE SCALE GENOMIC DNA]</scope>
    <source>
        <strain evidence="4">HHB-11173 SS5</strain>
    </source>
</reference>
<dbReference type="HOGENOM" id="CLU_044614_0_1_1"/>
<feature type="non-terminal residue" evidence="3">
    <location>
        <position position="1"/>
    </location>
</feature>
<dbReference type="EMBL" id="JH687559">
    <property type="protein sequence ID" value="EIN03772.1"/>
    <property type="molecule type" value="Genomic_DNA"/>
</dbReference>
<gene>
    <name evidence="3" type="ORF">PUNSTDRAFT_77726</name>
</gene>
<dbReference type="GeneID" id="18885745"/>
<proteinExistence type="predicted"/>
<evidence type="ECO:0000256" key="2">
    <source>
        <dbReference type="SAM" id="Phobius"/>
    </source>
</evidence>
<keyword evidence="2" id="KW-1133">Transmembrane helix</keyword>
<name>R7S1X5_PUNST</name>
<dbReference type="AlphaFoldDB" id="R7S1X5"/>
<dbReference type="eggNOG" id="ENOG502SMY3">
    <property type="taxonomic scope" value="Eukaryota"/>
</dbReference>
<organism evidence="3 4">
    <name type="scientific">Punctularia strigosozonata (strain HHB-11173)</name>
    <name type="common">White-rot fungus</name>
    <dbReference type="NCBI Taxonomy" id="741275"/>
    <lineage>
        <taxon>Eukaryota</taxon>
        <taxon>Fungi</taxon>
        <taxon>Dikarya</taxon>
        <taxon>Basidiomycota</taxon>
        <taxon>Agaricomycotina</taxon>
        <taxon>Agaricomycetes</taxon>
        <taxon>Corticiales</taxon>
        <taxon>Punctulariaceae</taxon>
        <taxon>Punctularia</taxon>
    </lineage>
</organism>
<protein>
    <submittedName>
        <fullName evidence="3">Uncharacterized protein</fullName>
    </submittedName>
</protein>
<dbReference type="OrthoDB" id="3267806at2759"/>
<feature type="transmembrane region" description="Helical" evidence="2">
    <location>
        <begin position="87"/>
        <end position="106"/>
    </location>
</feature>
<feature type="transmembrane region" description="Helical" evidence="2">
    <location>
        <begin position="113"/>
        <end position="134"/>
    </location>
</feature>
<feature type="transmembrane region" description="Helical" evidence="2">
    <location>
        <begin position="196"/>
        <end position="221"/>
    </location>
</feature>